<sequence>MGASRVILPKKLISNPEAMRRALTNGLEAAARAIQVDFGVTTQTWEHGVTFAIEAPTPWQRLIGTSDSIYTMLNEG</sequence>
<name>A0A0P9CGQ6_9CHLR</name>
<reference evidence="1 2" key="1">
    <citation type="submission" date="2015-09" db="EMBL/GenBank/DDBJ databases">
        <title>Draft genome sequence of Kouleothrix aurantiaca JCM 19913.</title>
        <authorList>
            <person name="Hemp J."/>
        </authorList>
    </citation>
    <scope>NUCLEOTIDE SEQUENCE [LARGE SCALE GENOMIC DNA]</scope>
    <source>
        <strain evidence="1 2">COM-B</strain>
    </source>
</reference>
<dbReference type="AlphaFoldDB" id="A0A0P9CGQ6"/>
<accession>A0A0P9CGQ6</accession>
<feature type="non-terminal residue" evidence="1">
    <location>
        <position position="76"/>
    </location>
</feature>
<dbReference type="EMBL" id="LJCR01003806">
    <property type="protein sequence ID" value="KPV42212.1"/>
    <property type="molecule type" value="Genomic_DNA"/>
</dbReference>
<proteinExistence type="predicted"/>
<protein>
    <submittedName>
        <fullName evidence="1">Uncharacterized protein</fullName>
    </submittedName>
</protein>
<gene>
    <name evidence="1" type="ORF">SE17_44480</name>
</gene>
<evidence type="ECO:0000313" key="1">
    <source>
        <dbReference type="EMBL" id="KPV42212.1"/>
    </source>
</evidence>
<keyword evidence="2" id="KW-1185">Reference proteome</keyword>
<comment type="caution">
    <text evidence="1">The sequence shown here is derived from an EMBL/GenBank/DDBJ whole genome shotgun (WGS) entry which is preliminary data.</text>
</comment>
<organism evidence="1 2">
    <name type="scientific">Kouleothrix aurantiaca</name>
    <dbReference type="NCBI Taxonomy" id="186479"/>
    <lineage>
        <taxon>Bacteria</taxon>
        <taxon>Bacillati</taxon>
        <taxon>Chloroflexota</taxon>
        <taxon>Chloroflexia</taxon>
        <taxon>Chloroflexales</taxon>
        <taxon>Roseiflexineae</taxon>
        <taxon>Roseiflexaceae</taxon>
        <taxon>Kouleothrix</taxon>
    </lineage>
</organism>
<evidence type="ECO:0000313" key="2">
    <source>
        <dbReference type="Proteomes" id="UP000050509"/>
    </source>
</evidence>
<dbReference type="Proteomes" id="UP000050509">
    <property type="component" value="Unassembled WGS sequence"/>
</dbReference>